<comment type="caution">
    <text evidence="13">Lacks conserved residue(s) required for the propagation of feature annotation.</text>
</comment>
<evidence type="ECO:0000256" key="6">
    <source>
        <dbReference type="ARBA" id="ARBA00022676"/>
    </source>
</evidence>
<dbReference type="EMBL" id="JAKIXB020000001">
    <property type="protein sequence ID" value="KAL1611455.1"/>
    <property type="molecule type" value="Genomic_DNA"/>
</dbReference>
<evidence type="ECO:0000256" key="2">
    <source>
        <dbReference type="ARBA" id="ARBA00004687"/>
    </source>
</evidence>
<feature type="transmembrane region" description="Helical" evidence="13">
    <location>
        <begin position="319"/>
        <end position="337"/>
    </location>
</feature>
<feature type="transmembrane region" description="Helical" evidence="13">
    <location>
        <begin position="149"/>
        <end position="170"/>
    </location>
</feature>
<dbReference type="EC" id="2.4.1.-" evidence="13"/>
<comment type="subcellular location">
    <subcellularLocation>
        <location evidence="1 13">Endoplasmic reticulum membrane</location>
        <topology evidence="1 13">Multi-pass membrane protein</topology>
    </subcellularLocation>
</comment>
<sequence length="347" mass="39088">MTYPTTWSGTFWFSSGKVLFAVGDVVAGWMMYRILREYRGLEKERALKFASIWLLNPMVATISTRGSSEGLLGVFVTALLWAVLAKKIVLAGILLGFAVHFKIYPFIYAASIVWWFDETQTGGPNGSAKSRTQRSPLDQVLASITPERITLAIASIATFAALNAVMYQMYGWPFLEHSYFYHLTRIDHRHNFSPYNTLLYLNSSPGGSQSTFELERLAFVPQLLLSAIMIPLALAKKDLPSTMLTQTLAFVTFNKVCTSQYFLWYMMFLPYYLPDSILLRFRSVGFAALAAWVAGQAAWLHQGFQLEFNGFSTFVPGLWLSSILFFIVNVGILQVIIHDVRTRGQGV</sequence>
<name>A0ABR3S444_9PLEO</name>
<evidence type="ECO:0000256" key="11">
    <source>
        <dbReference type="ARBA" id="ARBA00023136"/>
    </source>
</evidence>
<dbReference type="PANTHER" id="PTHR12886">
    <property type="entry name" value="PIG-M MANNOSYLTRANSFERASE"/>
    <property type="match status" value="1"/>
</dbReference>
<keyword evidence="9 13" id="KW-0256">Endoplasmic reticulum</keyword>
<comment type="similarity">
    <text evidence="3 13">Belongs to the PIGM family.</text>
</comment>
<evidence type="ECO:0000256" key="4">
    <source>
        <dbReference type="ARBA" id="ARBA00013797"/>
    </source>
</evidence>
<dbReference type="PANTHER" id="PTHR12886:SF0">
    <property type="entry name" value="GPI MANNOSYLTRANSFERASE 1"/>
    <property type="match status" value="1"/>
</dbReference>
<comment type="caution">
    <text evidence="14">The sequence shown here is derived from an EMBL/GenBank/DDBJ whole genome shotgun (WGS) entry which is preliminary data.</text>
</comment>
<keyword evidence="15" id="KW-1185">Reference proteome</keyword>
<dbReference type="InterPro" id="IPR007704">
    <property type="entry name" value="PIG-M"/>
</dbReference>
<evidence type="ECO:0000256" key="13">
    <source>
        <dbReference type="RuleBase" id="RU365064"/>
    </source>
</evidence>
<feature type="transmembrane region" description="Helical" evidence="13">
    <location>
        <begin position="46"/>
        <end position="64"/>
    </location>
</feature>
<evidence type="ECO:0000313" key="14">
    <source>
        <dbReference type="EMBL" id="KAL1611455.1"/>
    </source>
</evidence>
<proteinExistence type="inferred from homology"/>
<comment type="pathway">
    <text evidence="2 13">Glycolipid biosynthesis; glycosylphosphatidylinositol-anchor biosynthesis.</text>
</comment>
<dbReference type="GO" id="GO:0016757">
    <property type="term" value="F:glycosyltransferase activity"/>
    <property type="evidence" value="ECO:0007669"/>
    <property type="project" value="UniProtKB-KW"/>
</dbReference>
<keyword evidence="10 13" id="KW-1133">Transmembrane helix</keyword>
<keyword evidence="7 13" id="KW-0808">Transferase</keyword>
<feature type="transmembrane region" description="Helical" evidence="13">
    <location>
        <begin position="247"/>
        <end position="267"/>
    </location>
</feature>
<evidence type="ECO:0000313" key="15">
    <source>
        <dbReference type="Proteomes" id="UP001521222"/>
    </source>
</evidence>
<evidence type="ECO:0000256" key="12">
    <source>
        <dbReference type="ARBA" id="ARBA00025399"/>
    </source>
</evidence>
<evidence type="ECO:0000256" key="3">
    <source>
        <dbReference type="ARBA" id="ARBA00011071"/>
    </source>
</evidence>
<evidence type="ECO:0000256" key="7">
    <source>
        <dbReference type="ARBA" id="ARBA00022679"/>
    </source>
</evidence>
<evidence type="ECO:0000256" key="10">
    <source>
        <dbReference type="ARBA" id="ARBA00022989"/>
    </source>
</evidence>
<keyword evidence="8 13" id="KW-0812">Transmembrane</keyword>
<dbReference type="Proteomes" id="UP001521222">
    <property type="component" value="Unassembled WGS sequence"/>
</dbReference>
<evidence type="ECO:0000256" key="5">
    <source>
        <dbReference type="ARBA" id="ARBA00022502"/>
    </source>
</evidence>
<protein>
    <recommendedName>
        <fullName evidence="4 13">GPI mannosyltransferase 1</fullName>
        <ecNumber evidence="13">2.4.1.-</ecNumber>
    </recommendedName>
    <alternativeName>
        <fullName evidence="13">GPI mannosyltransferase I</fullName>
    </alternativeName>
</protein>
<keyword evidence="11 13" id="KW-0472">Membrane</keyword>
<feature type="transmembrane region" description="Helical" evidence="13">
    <location>
        <begin position="279"/>
        <end position="299"/>
    </location>
</feature>
<evidence type="ECO:0000256" key="9">
    <source>
        <dbReference type="ARBA" id="ARBA00022824"/>
    </source>
</evidence>
<evidence type="ECO:0000256" key="1">
    <source>
        <dbReference type="ARBA" id="ARBA00004477"/>
    </source>
</evidence>
<organism evidence="14 15">
    <name type="scientific">Nothophoma quercina</name>
    <dbReference type="NCBI Taxonomy" id="749835"/>
    <lineage>
        <taxon>Eukaryota</taxon>
        <taxon>Fungi</taxon>
        <taxon>Dikarya</taxon>
        <taxon>Ascomycota</taxon>
        <taxon>Pezizomycotina</taxon>
        <taxon>Dothideomycetes</taxon>
        <taxon>Pleosporomycetidae</taxon>
        <taxon>Pleosporales</taxon>
        <taxon>Pleosporineae</taxon>
        <taxon>Didymellaceae</taxon>
        <taxon>Nothophoma</taxon>
    </lineage>
</organism>
<reference evidence="14 15" key="1">
    <citation type="submission" date="2024-02" db="EMBL/GenBank/DDBJ databases">
        <title>De novo assembly and annotation of 12 fungi associated with fruit tree decline syndrome in Ontario, Canada.</title>
        <authorList>
            <person name="Sulman M."/>
            <person name="Ellouze W."/>
            <person name="Ilyukhin E."/>
        </authorList>
    </citation>
    <scope>NUCLEOTIDE SEQUENCE [LARGE SCALE GENOMIC DNA]</scope>
    <source>
        <strain evidence="14 15">M97-236</strain>
    </source>
</reference>
<keyword evidence="5 13" id="KW-0337">GPI-anchor biosynthesis</keyword>
<feature type="transmembrane region" description="Helical" evidence="13">
    <location>
        <begin position="12"/>
        <end position="34"/>
    </location>
</feature>
<evidence type="ECO:0000256" key="8">
    <source>
        <dbReference type="ARBA" id="ARBA00022692"/>
    </source>
</evidence>
<gene>
    <name evidence="14" type="primary">GPI14</name>
    <name evidence="14" type="ORF">SLS59_000174</name>
</gene>
<comment type="function">
    <text evidence="12 13">Mannosyltransferase involved in glycosylphosphatidylinositol-anchor biosynthesis. Transfers the first alpha-1,4-mannose to GlcN-acyl-PI during GPI precursor assembly. Required for cell wall integrity.</text>
</comment>
<dbReference type="Pfam" id="PF05007">
    <property type="entry name" value="Mannosyl_trans"/>
    <property type="match status" value="1"/>
</dbReference>
<accession>A0ABR3S444</accession>
<keyword evidence="6 13" id="KW-0328">Glycosyltransferase</keyword>